<dbReference type="Gene3D" id="3.40.50.880">
    <property type="match status" value="1"/>
</dbReference>
<dbReference type="UniPathway" id="UPA00245"/>
<dbReference type="PROSITE" id="PS51273">
    <property type="entry name" value="GATASE_TYPE_1"/>
    <property type="match status" value="1"/>
</dbReference>
<evidence type="ECO:0000256" key="4">
    <source>
        <dbReference type="ARBA" id="ARBA00022962"/>
    </source>
</evidence>
<comment type="catalytic activity">
    <reaction evidence="7 10">
        <text>L-glutamine + H2O = L-glutamate + NH4(+)</text>
        <dbReference type="Rhea" id="RHEA:15889"/>
        <dbReference type="ChEBI" id="CHEBI:15377"/>
        <dbReference type="ChEBI" id="CHEBI:28938"/>
        <dbReference type="ChEBI" id="CHEBI:29985"/>
        <dbReference type="ChEBI" id="CHEBI:58359"/>
        <dbReference type="EC" id="3.5.1.2"/>
    </reaction>
</comment>
<dbReference type="OMA" id="GMIMLAD"/>
<dbReference type="NCBIfam" id="TIGR03800">
    <property type="entry name" value="PLP_synth_Pdx2"/>
    <property type="match status" value="1"/>
</dbReference>
<dbReference type="PIRSF" id="PIRSF005639">
    <property type="entry name" value="Glut_amidoT_SNO"/>
    <property type="match status" value="1"/>
</dbReference>
<dbReference type="GeneID" id="69901774"/>
<dbReference type="Pfam" id="PF01174">
    <property type="entry name" value="SNO"/>
    <property type="match status" value="1"/>
</dbReference>
<accession>A0A380KNZ9</accession>
<dbReference type="PROSITE" id="PS01236">
    <property type="entry name" value="PDXT_SNO_1"/>
    <property type="match status" value="1"/>
</dbReference>
<dbReference type="FunFam" id="3.40.50.880:FF:000010">
    <property type="entry name" value="uncharacterized protein LOC100176842 isoform X2"/>
    <property type="match status" value="1"/>
</dbReference>
<comment type="function">
    <text evidence="8 10">Catalyzes the hydrolysis of glutamine to glutamate and ammonia as part of the biosynthesis of pyridoxal 5'-phosphate. The resulting ammonia molecule is channeled to the active site of PdxS.</text>
</comment>
<evidence type="ECO:0000256" key="8">
    <source>
        <dbReference type="ARBA" id="ARBA00054599"/>
    </source>
</evidence>
<feature type="active site" description="Charge relay system" evidence="10 11">
    <location>
        <position position="172"/>
    </location>
</feature>
<comment type="subunit">
    <text evidence="9 10">In the presence of PdxS, forms a dodecamer of heterodimers. Only shows activity in the heterodimer.</text>
</comment>
<dbReference type="CDD" id="cd01749">
    <property type="entry name" value="GATase1_PB"/>
    <property type="match status" value="1"/>
</dbReference>
<dbReference type="Proteomes" id="UP000255352">
    <property type="component" value="Unassembled WGS sequence"/>
</dbReference>
<evidence type="ECO:0000256" key="11">
    <source>
        <dbReference type="PIRSR" id="PIRSR005639-1"/>
    </source>
</evidence>
<dbReference type="PROSITE" id="PS51130">
    <property type="entry name" value="PDXT_SNO_2"/>
    <property type="match status" value="1"/>
</dbReference>
<comment type="catalytic activity">
    <reaction evidence="6 10">
        <text>aldehydo-D-ribose 5-phosphate + D-glyceraldehyde 3-phosphate + L-glutamine = pyridoxal 5'-phosphate + L-glutamate + phosphate + 3 H2O + H(+)</text>
        <dbReference type="Rhea" id="RHEA:31507"/>
        <dbReference type="ChEBI" id="CHEBI:15377"/>
        <dbReference type="ChEBI" id="CHEBI:15378"/>
        <dbReference type="ChEBI" id="CHEBI:29985"/>
        <dbReference type="ChEBI" id="CHEBI:43474"/>
        <dbReference type="ChEBI" id="CHEBI:58273"/>
        <dbReference type="ChEBI" id="CHEBI:58359"/>
        <dbReference type="ChEBI" id="CHEBI:59776"/>
        <dbReference type="ChEBI" id="CHEBI:597326"/>
        <dbReference type="EC" id="4.3.3.6"/>
    </reaction>
</comment>
<organism evidence="13 14">
    <name type="scientific">Streptococcus infantarius</name>
    <dbReference type="NCBI Taxonomy" id="102684"/>
    <lineage>
        <taxon>Bacteria</taxon>
        <taxon>Bacillati</taxon>
        <taxon>Bacillota</taxon>
        <taxon>Bacilli</taxon>
        <taxon>Lactobacillales</taxon>
        <taxon>Streptococcaceae</taxon>
        <taxon>Streptococcus</taxon>
    </lineage>
</organism>
<dbReference type="InterPro" id="IPR002161">
    <property type="entry name" value="PdxT/SNO"/>
</dbReference>
<name>A0A380KNZ9_9STRE</name>
<evidence type="ECO:0000256" key="10">
    <source>
        <dbReference type="HAMAP-Rule" id="MF_01615"/>
    </source>
</evidence>
<sequence length="190" mass="20773">MVLIGVLALQGDFAEHKAKLASLGAQTIEIRQLKDLEKPLDGLVLPGGESTVQGKLLADLGLLEPLRERIQQGLPVLATCAGLILLAENVENQAKRYLGTLPVTVKRNAYGRQLGSFATALDFADLGQVPATFIRAPYISEVEDEVEILSKHQGKIVAARYRNQIGLSFHPEVDENDSIHSYFLKICQTK</sequence>
<protein>
    <recommendedName>
        <fullName evidence="10">Pyridoxal 5'-phosphate synthase subunit PdxT</fullName>
        <ecNumber evidence="10">4.3.3.6</ecNumber>
    </recommendedName>
    <alternativeName>
        <fullName evidence="10">Pdx2</fullName>
    </alternativeName>
    <alternativeName>
        <fullName evidence="10">Pyridoxal 5'-phosphate synthase glutaminase subunit</fullName>
        <ecNumber evidence="10">3.5.1.2</ecNumber>
    </alternativeName>
</protein>
<comment type="pathway">
    <text evidence="10">Cofactor biosynthesis; pyridoxal 5'-phosphate biosynthesis.</text>
</comment>
<gene>
    <name evidence="10 13" type="primary">pdxT</name>
    <name evidence="13" type="ORF">NCTC13760_01101</name>
</gene>
<dbReference type="GO" id="GO:0004359">
    <property type="term" value="F:glutaminase activity"/>
    <property type="evidence" value="ECO:0007669"/>
    <property type="project" value="UniProtKB-UniRule"/>
</dbReference>
<evidence type="ECO:0000256" key="3">
    <source>
        <dbReference type="ARBA" id="ARBA00022898"/>
    </source>
</evidence>
<dbReference type="GO" id="GO:0036381">
    <property type="term" value="F:pyridoxal 5'-phosphate synthase (glutamine hydrolysing) activity"/>
    <property type="evidence" value="ECO:0007669"/>
    <property type="project" value="UniProtKB-UniRule"/>
</dbReference>
<proteinExistence type="inferred from homology"/>
<dbReference type="GO" id="GO:0016740">
    <property type="term" value="F:transferase activity"/>
    <property type="evidence" value="ECO:0007669"/>
    <property type="project" value="UniProtKB-KW"/>
</dbReference>
<evidence type="ECO:0000256" key="2">
    <source>
        <dbReference type="ARBA" id="ARBA00022801"/>
    </source>
</evidence>
<evidence type="ECO:0000256" key="12">
    <source>
        <dbReference type="PIRSR" id="PIRSR005639-2"/>
    </source>
</evidence>
<reference evidence="13 14" key="1">
    <citation type="submission" date="2018-06" db="EMBL/GenBank/DDBJ databases">
        <authorList>
            <consortium name="Pathogen Informatics"/>
            <person name="Doyle S."/>
        </authorList>
    </citation>
    <scope>NUCLEOTIDE SEQUENCE [LARGE SCALE GENOMIC DNA]</scope>
    <source>
        <strain evidence="13 14">NCTC13760</strain>
    </source>
</reference>
<dbReference type="AlphaFoldDB" id="A0A380KNZ9"/>
<evidence type="ECO:0000256" key="5">
    <source>
        <dbReference type="ARBA" id="ARBA00023239"/>
    </source>
</evidence>
<comment type="similarity">
    <text evidence="1 10">Belongs to the glutaminase PdxT/SNO family.</text>
</comment>
<dbReference type="SUPFAM" id="SSF52317">
    <property type="entry name" value="Class I glutamine amidotransferase-like"/>
    <property type="match status" value="1"/>
</dbReference>
<dbReference type="PANTHER" id="PTHR31559">
    <property type="entry name" value="PYRIDOXAL 5'-PHOSPHATE SYNTHASE SUBUNIT SNO"/>
    <property type="match status" value="1"/>
</dbReference>
<keyword evidence="4 10" id="KW-0315">Glutamine amidotransferase</keyword>
<dbReference type="EC" id="4.3.3.6" evidence="10"/>
<evidence type="ECO:0000256" key="1">
    <source>
        <dbReference type="ARBA" id="ARBA00008345"/>
    </source>
</evidence>
<dbReference type="GO" id="GO:0005829">
    <property type="term" value="C:cytosol"/>
    <property type="evidence" value="ECO:0007669"/>
    <property type="project" value="TreeGrafter"/>
</dbReference>
<dbReference type="GO" id="GO:0006543">
    <property type="term" value="P:L-glutamine catabolic process"/>
    <property type="evidence" value="ECO:0007669"/>
    <property type="project" value="UniProtKB-UniRule"/>
</dbReference>
<dbReference type="RefSeq" id="WP_006532239.1">
    <property type="nucleotide sequence ID" value="NZ_CABKNK020000003.1"/>
</dbReference>
<evidence type="ECO:0000256" key="7">
    <source>
        <dbReference type="ARBA" id="ARBA00049534"/>
    </source>
</evidence>
<dbReference type="InterPro" id="IPR029062">
    <property type="entry name" value="Class_I_gatase-like"/>
</dbReference>
<dbReference type="GO" id="GO:0042823">
    <property type="term" value="P:pyridoxal phosphate biosynthetic process"/>
    <property type="evidence" value="ECO:0007669"/>
    <property type="project" value="UniProtKB-UniRule"/>
</dbReference>
<feature type="active site" description="Charge relay system" evidence="10 11">
    <location>
        <position position="170"/>
    </location>
</feature>
<evidence type="ECO:0000313" key="14">
    <source>
        <dbReference type="Proteomes" id="UP000255352"/>
    </source>
</evidence>
<keyword evidence="2 10" id="KW-0378">Hydrolase</keyword>
<keyword evidence="5 10" id="KW-0456">Lyase</keyword>
<feature type="active site" description="Nucleophile" evidence="10 11">
    <location>
        <position position="80"/>
    </location>
</feature>
<dbReference type="GO" id="GO:0008614">
    <property type="term" value="P:pyridoxine metabolic process"/>
    <property type="evidence" value="ECO:0007669"/>
    <property type="project" value="TreeGrafter"/>
</dbReference>
<feature type="binding site" evidence="10 12">
    <location>
        <begin position="48"/>
        <end position="50"/>
    </location>
    <ligand>
        <name>L-glutamine</name>
        <dbReference type="ChEBI" id="CHEBI:58359"/>
    </ligand>
</feature>
<dbReference type="HAMAP" id="MF_01615">
    <property type="entry name" value="PdxT"/>
    <property type="match status" value="1"/>
</dbReference>
<keyword evidence="13" id="KW-0808">Transferase</keyword>
<evidence type="ECO:0000256" key="6">
    <source>
        <dbReference type="ARBA" id="ARBA00047992"/>
    </source>
</evidence>
<dbReference type="EMBL" id="UHFP01000001">
    <property type="protein sequence ID" value="SUN68412.1"/>
    <property type="molecule type" value="Genomic_DNA"/>
</dbReference>
<feature type="binding site" evidence="10 12">
    <location>
        <begin position="134"/>
        <end position="135"/>
    </location>
    <ligand>
        <name>L-glutamine</name>
        <dbReference type="ChEBI" id="CHEBI:58359"/>
    </ligand>
</feature>
<keyword evidence="3 10" id="KW-0663">Pyridoxal phosphate</keyword>
<dbReference type="InterPro" id="IPR021196">
    <property type="entry name" value="PdxT/SNO_CS"/>
</dbReference>
<evidence type="ECO:0000256" key="9">
    <source>
        <dbReference type="ARBA" id="ARBA00064749"/>
    </source>
</evidence>
<evidence type="ECO:0000313" key="13">
    <source>
        <dbReference type="EMBL" id="SUN68412.1"/>
    </source>
</evidence>
<dbReference type="PANTHER" id="PTHR31559:SF0">
    <property type="entry name" value="PYRIDOXAL 5'-PHOSPHATE SYNTHASE SUBUNIT SNO1-RELATED"/>
    <property type="match status" value="1"/>
</dbReference>
<feature type="binding site" evidence="10 12">
    <location>
        <position position="107"/>
    </location>
    <ligand>
        <name>L-glutamine</name>
        <dbReference type="ChEBI" id="CHEBI:58359"/>
    </ligand>
</feature>
<dbReference type="GO" id="GO:1903600">
    <property type="term" value="C:glutaminase complex"/>
    <property type="evidence" value="ECO:0007669"/>
    <property type="project" value="TreeGrafter"/>
</dbReference>
<dbReference type="EC" id="3.5.1.2" evidence="10"/>